<dbReference type="InterPro" id="IPR001611">
    <property type="entry name" value="Leu-rich_rpt"/>
</dbReference>
<evidence type="ECO:0000256" key="6">
    <source>
        <dbReference type="ARBA" id="ARBA00022989"/>
    </source>
</evidence>
<evidence type="ECO:0000256" key="7">
    <source>
        <dbReference type="ARBA" id="ARBA00023136"/>
    </source>
</evidence>
<dbReference type="SMART" id="SM00369">
    <property type="entry name" value="LRR_TYP"/>
    <property type="match status" value="3"/>
</dbReference>
<keyword evidence="5" id="KW-0677">Repeat</keyword>
<keyword evidence="4 9" id="KW-0732">Signal</keyword>
<dbReference type="EMBL" id="OV725081">
    <property type="protein sequence ID" value="CAH1403454.1"/>
    <property type="molecule type" value="Genomic_DNA"/>
</dbReference>
<evidence type="ECO:0000256" key="5">
    <source>
        <dbReference type="ARBA" id="ARBA00022737"/>
    </source>
</evidence>
<dbReference type="SUPFAM" id="SSF52058">
    <property type="entry name" value="L domain-like"/>
    <property type="match status" value="1"/>
</dbReference>
<evidence type="ECO:0000256" key="4">
    <source>
        <dbReference type="ARBA" id="ARBA00022729"/>
    </source>
</evidence>
<keyword evidence="11" id="KW-1185">Reference proteome</keyword>
<evidence type="ECO:0000256" key="2">
    <source>
        <dbReference type="ARBA" id="ARBA00022614"/>
    </source>
</evidence>
<evidence type="ECO:0000313" key="10">
    <source>
        <dbReference type="EMBL" id="CAH1403454.1"/>
    </source>
</evidence>
<keyword evidence="7" id="KW-0472">Membrane</keyword>
<dbReference type="PANTHER" id="PTHR24365">
    <property type="entry name" value="TOLL-LIKE RECEPTOR"/>
    <property type="match status" value="1"/>
</dbReference>
<dbReference type="Pfam" id="PF13855">
    <property type="entry name" value="LRR_8"/>
    <property type="match status" value="1"/>
</dbReference>
<dbReference type="Gene3D" id="3.80.10.10">
    <property type="entry name" value="Ribonuclease Inhibitor"/>
    <property type="match status" value="2"/>
</dbReference>
<evidence type="ECO:0000256" key="8">
    <source>
        <dbReference type="ARBA" id="ARBA00023180"/>
    </source>
</evidence>
<evidence type="ECO:0000256" key="3">
    <source>
        <dbReference type="ARBA" id="ARBA00022692"/>
    </source>
</evidence>
<keyword evidence="2" id="KW-0433">Leucine-rich repeat</keyword>
<name>A0A9P0HJV0_NEZVI</name>
<dbReference type="GO" id="GO:0005886">
    <property type="term" value="C:plasma membrane"/>
    <property type="evidence" value="ECO:0007669"/>
    <property type="project" value="TreeGrafter"/>
</dbReference>
<feature type="signal peptide" evidence="9">
    <location>
        <begin position="1"/>
        <end position="18"/>
    </location>
</feature>
<keyword evidence="8" id="KW-0325">Glycoprotein</keyword>
<gene>
    <name evidence="10" type="ORF">NEZAVI_LOCUS12063</name>
</gene>
<reference evidence="10" key="1">
    <citation type="submission" date="2022-01" db="EMBL/GenBank/DDBJ databases">
        <authorList>
            <person name="King R."/>
        </authorList>
    </citation>
    <scope>NUCLEOTIDE SEQUENCE</scope>
</reference>
<sequence>MPLWFLLIFLCVIPFNCCSNIAKEECKQNWNNYCHFKNSTIICCNITSYSSFRESLFRCRSSKFNVTSIRIHNATVENFDLRLEECTKLESLSIINGKISKFQSRFSNNNLTSMNLSGNGIIDIGPETFKKLSRLRTLDVSRNNLTKIPKIILDKEKEFILDISHNKIKCKDISNLLIKLKNNSTTTNLTFKNRDSTSCLTERSFHWFNSTDVMLLSQIEEQTMLDEACPSGMNSSCTCRAYWTDYLSSKPAAKFSVNCSNLQLTELPPLPANIIYLDVSNNQIKSLELLSTNKNYSEVREFIADNNKIESIAILEGSQFIDNFNVLSLRNNQIKSIPTYILSNAFDRNNFHQRIVKFGENRLNCDCGTAWTKMWLLNNKNYIQDYDEVQCDRDFQRVIDIDPSKICIHEKDLTDYIYYIIAGEILLLLLLISKVTYDYWVFKSSGYLPWPASKMPKLPCDWCFET</sequence>
<accession>A0A9P0HJV0</accession>
<dbReference type="GO" id="GO:0007165">
    <property type="term" value="P:signal transduction"/>
    <property type="evidence" value="ECO:0007669"/>
    <property type="project" value="TreeGrafter"/>
</dbReference>
<protein>
    <recommendedName>
        <fullName evidence="12">Protein halfway</fullName>
    </recommendedName>
</protein>
<evidence type="ECO:0008006" key="12">
    <source>
        <dbReference type="Google" id="ProtNLM"/>
    </source>
</evidence>
<keyword evidence="3" id="KW-0812">Transmembrane</keyword>
<dbReference type="OrthoDB" id="10068119at2759"/>
<dbReference type="PANTHER" id="PTHR24365:SF541">
    <property type="entry name" value="PROTEIN TOLL-RELATED"/>
    <property type="match status" value="1"/>
</dbReference>
<dbReference type="SMART" id="SM00364">
    <property type="entry name" value="LRR_BAC"/>
    <property type="match status" value="2"/>
</dbReference>
<evidence type="ECO:0000256" key="1">
    <source>
        <dbReference type="ARBA" id="ARBA00004167"/>
    </source>
</evidence>
<comment type="subcellular location">
    <subcellularLocation>
        <location evidence="1">Membrane</location>
        <topology evidence="1">Single-pass membrane protein</topology>
    </subcellularLocation>
</comment>
<feature type="chain" id="PRO_5040321830" description="Protein halfway" evidence="9">
    <location>
        <begin position="19"/>
        <end position="466"/>
    </location>
</feature>
<keyword evidence="6" id="KW-1133">Transmembrane helix</keyword>
<dbReference type="InterPro" id="IPR032675">
    <property type="entry name" value="LRR_dom_sf"/>
</dbReference>
<proteinExistence type="predicted"/>
<organism evidence="10 11">
    <name type="scientific">Nezara viridula</name>
    <name type="common">Southern green stink bug</name>
    <name type="synonym">Cimex viridulus</name>
    <dbReference type="NCBI Taxonomy" id="85310"/>
    <lineage>
        <taxon>Eukaryota</taxon>
        <taxon>Metazoa</taxon>
        <taxon>Ecdysozoa</taxon>
        <taxon>Arthropoda</taxon>
        <taxon>Hexapoda</taxon>
        <taxon>Insecta</taxon>
        <taxon>Pterygota</taxon>
        <taxon>Neoptera</taxon>
        <taxon>Paraneoptera</taxon>
        <taxon>Hemiptera</taxon>
        <taxon>Heteroptera</taxon>
        <taxon>Panheteroptera</taxon>
        <taxon>Pentatomomorpha</taxon>
        <taxon>Pentatomoidea</taxon>
        <taxon>Pentatomidae</taxon>
        <taxon>Pentatominae</taxon>
        <taxon>Nezara</taxon>
    </lineage>
</organism>
<dbReference type="AlphaFoldDB" id="A0A9P0HJV0"/>
<evidence type="ECO:0000313" key="11">
    <source>
        <dbReference type="Proteomes" id="UP001152798"/>
    </source>
</evidence>
<dbReference type="PROSITE" id="PS51450">
    <property type="entry name" value="LRR"/>
    <property type="match status" value="4"/>
</dbReference>
<evidence type="ECO:0000256" key="9">
    <source>
        <dbReference type="SAM" id="SignalP"/>
    </source>
</evidence>
<dbReference type="Proteomes" id="UP001152798">
    <property type="component" value="Chromosome 5"/>
</dbReference>
<dbReference type="InterPro" id="IPR003591">
    <property type="entry name" value="Leu-rich_rpt_typical-subtyp"/>
</dbReference>
<dbReference type="GO" id="GO:0038023">
    <property type="term" value="F:signaling receptor activity"/>
    <property type="evidence" value="ECO:0007669"/>
    <property type="project" value="TreeGrafter"/>
</dbReference>